<accession>A0A8H6FLK1</accession>
<evidence type="ECO:0000313" key="2">
    <source>
        <dbReference type="EMBL" id="KAF6230753.1"/>
    </source>
</evidence>
<feature type="transmembrane region" description="Helical" evidence="1">
    <location>
        <begin position="303"/>
        <end position="322"/>
    </location>
</feature>
<dbReference type="GeneID" id="59328431"/>
<protein>
    <submittedName>
        <fullName evidence="2">Uncharacterized protein</fullName>
    </submittedName>
</protein>
<keyword evidence="1" id="KW-1133">Transmembrane helix</keyword>
<evidence type="ECO:0000313" key="3">
    <source>
        <dbReference type="Proteomes" id="UP000593566"/>
    </source>
</evidence>
<sequence>MFKAAVSGLAAILERTSWVRELAGILPLSALIEFIDVPQKLHILELSGAVPLWSWPVTPAGSRLLLSNNHLQQSCCLDAFGSSVGWIGLDGRFGDQYTVISPETIRLCLSSKRPRTIENSHKNMAGKNLRVQNLEIVHVCRLEGQNPREPSEFWLYHLFLDPWWMYSRGYLAVSVFGWIALLGTIIMSCILQCYLALAFLVIVPLTGSVVLLIHGSRPRGLLIEHNSPYNRLIVTAEHLNATNWIVFYGESTIVNSLLNRALELRGPKIPGGYFGLLRKFLRISILGQWALALGAASTKDWNAYFISFWIAFCIFSHAYLVPPRLEAKDWMKTCAHIQLERYQTQLSSRRALLNTIMALNPDTISRDADTQQDDRTNLYEGAMKWIDRILQSGPSRSRWEEATRKAMNEAERLSAEEMTSGNFLSAEWKTTCTHQGREEYWSEFIPEGIYMAAKIKEDTKLPGRMKTVAAAS</sequence>
<gene>
    <name evidence="2" type="ORF">HO133_000012</name>
</gene>
<comment type="caution">
    <text evidence="2">The sequence shown here is derived from an EMBL/GenBank/DDBJ whole genome shotgun (WGS) entry which is preliminary data.</text>
</comment>
<keyword evidence="1" id="KW-0812">Transmembrane</keyword>
<name>A0A8H6FLK1_9LECA</name>
<feature type="transmembrane region" description="Helical" evidence="1">
    <location>
        <begin position="194"/>
        <end position="213"/>
    </location>
</feature>
<dbReference type="Proteomes" id="UP000593566">
    <property type="component" value="Unassembled WGS sequence"/>
</dbReference>
<reference evidence="2 3" key="1">
    <citation type="journal article" date="2020" name="Genomics">
        <title>Complete, high-quality genomes from long-read metagenomic sequencing of two wolf lichen thalli reveals enigmatic genome architecture.</title>
        <authorList>
            <person name="McKenzie S.K."/>
            <person name="Walston R.F."/>
            <person name="Allen J.L."/>
        </authorList>
    </citation>
    <scope>NUCLEOTIDE SEQUENCE [LARGE SCALE GENOMIC DNA]</scope>
    <source>
        <strain evidence="2">WasteWater1</strain>
    </source>
</reference>
<proteinExistence type="predicted"/>
<dbReference type="RefSeq" id="XP_037157826.1">
    <property type="nucleotide sequence ID" value="XM_037290952.1"/>
</dbReference>
<feature type="transmembrane region" description="Helical" evidence="1">
    <location>
        <begin position="169"/>
        <end position="188"/>
    </location>
</feature>
<dbReference type="EMBL" id="JACCJB010000001">
    <property type="protein sequence ID" value="KAF6230753.1"/>
    <property type="molecule type" value="Genomic_DNA"/>
</dbReference>
<keyword evidence="3" id="KW-1185">Reference proteome</keyword>
<evidence type="ECO:0000256" key="1">
    <source>
        <dbReference type="SAM" id="Phobius"/>
    </source>
</evidence>
<keyword evidence="1" id="KW-0472">Membrane</keyword>
<organism evidence="2 3">
    <name type="scientific">Letharia lupina</name>
    <dbReference type="NCBI Taxonomy" id="560253"/>
    <lineage>
        <taxon>Eukaryota</taxon>
        <taxon>Fungi</taxon>
        <taxon>Dikarya</taxon>
        <taxon>Ascomycota</taxon>
        <taxon>Pezizomycotina</taxon>
        <taxon>Lecanoromycetes</taxon>
        <taxon>OSLEUM clade</taxon>
        <taxon>Lecanoromycetidae</taxon>
        <taxon>Lecanorales</taxon>
        <taxon>Lecanorineae</taxon>
        <taxon>Parmeliaceae</taxon>
        <taxon>Letharia</taxon>
    </lineage>
</organism>
<dbReference type="AlphaFoldDB" id="A0A8H6FLK1"/>